<dbReference type="Pfam" id="PF03995">
    <property type="entry name" value="Inhibitor_I36"/>
    <property type="match status" value="1"/>
</dbReference>
<protein>
    <recommendedName>
        <fullName evidence="5">Peptidase inhibitor family I36</fullName>
    </recommendedName>
</protein>
<dbReference type="Proteomes" id="UP000621266">
    <property type="component" value="Unassembled WGS sequence"/>
</dbReference>
<feature type="signal peptide" evidence="2">
    <location>
        <begin position="1"/>
        <end position="29"/>
    </location>
</feature>
<gene>
    <name evidence="3" type="ORF">GCU69_05470</name>
</gene>
<comment type="caution">
    <text evidence="3">The sequence shown here is derived from an EMBL/GenBank/DDBJ whole genome shotgun (WGS) entry which is preliminary data.</text>
</comment>
<dbReference type="Gene3D" id="2.60.20.10">
    <property type="entry name" value="Crystallins"/>
    <property type="match status" value="1"/>
</dbReference>
<name>A0ABQ7FMF2_9ACTN</name>
<evidence type="ECO:0008006" key="5">
    <source>
        <dbReference type="Google" id="ProtNLM"/>
    </source>
</evidence>
<dbReference type="EMBL" id="WHPN01000122">
    <property type="protein sequence ID" value="KAF4410126.1"/>
    <property type="molecule type" value="Genomic_DNA"/>
</dbReference>
<keyword evidence="4" id="KW-1185">Reference proteome</keyword>
<feature type="compositionally biased region" description="Basic and acidic residues" evidence="1">
    <location>
        <begin position="154"/>
        <end position="165"/>
    </location>
</feature>
<feature type="region of interest" description="Disordered" evidence="1">
    <location>
        <begin position="145"/>
        <end position="165"/>
    </location>
</feature>
<feature type="chain" id="PRO_5045633543" description="Peptidase inhibitor family I36" evidence="2">
    <location>
        <begin position="30"/>
        <end position="193"/>
    </location>
</feature>
<evidence type="ECO:0000313" key="3">
    <source>
        <dbReference type="EMBL" id="KAF4410126.1"/>
    </source>
</evidence>
<proteinExistence type="predicted"/>
<evidence type="ECO:0000313" key="4">
    <source>
        <dbReference type="Proteomes" id="UP000621266"/>
    </source>
</evidence>
<sequence length="193" mass="20305">MSVRSRLAGSVLAAVTLLTTGSAVSTAHAAEPAAGTAAAGAVATYHGERIDLARGWGGAHTCAVFSRSDIRCYDTAAAADRATGYERRSDPLYRGGEHSAAALPACANGWVCLWEHTNGNGRRLIFNDDYWHDLNQFNFNDKTSSWRNNQSRSDAGHLARDEGGRGGHITLSGGGSYSANLGAYNDWASSVAG</sequence>
<dbReference type="RefSeq" id="WP_156205263.1">
    <property type="nucleotide sequence ID" value="NZ_WHPN01000122.1"/>
</dbReference>
<evidence type="ECO:0000256" key="1">
    <source>
        <dbReference type="SAM" id="MobiDB-lite"/>
    </source>
</evidence>
<reference evidence="3 4" key="1">
    <citation type="submission" date="2019-10" db="EMBL/GenBank/DDBJ databases">
        <title>Streptomyces tenebrisbrunneis sp.nov., an endogenous actinomycete isolated from of Lycium ruthenicum.</title>
        <authorList>
            <person name="Ma L."/>
        </authorList>
    </citation>
    <scope>NUCLEOTIDE SEQUENCE [LARGE SCALE GENOMIC DNA]</scope>
    <source>
        <strain evidence="3 4">TRM 66187</strain>
    </source>
</reference>
<accession>A0ABQ7FMF2</accession>
<evidence type="ECO:0000256" key="2">
    <source>
        <dbReference type="SAM" id="SignalP"/>
    </source>
</evidence>
<keyword evidence="2" id="KW-0732">Signal</keyword>
<organism evidence="3 4">
    <name type="scientific">Streptomyces lycii</name>
    <dbReference type="NCBI Taxonomy" id="2654337"/>
    <lineage>
        <taxon>Bacteria</taxon>
        <taxon>Bacillati</taxon>
        <taxon>Actinomycetota</taxon>
        <taxon>Actinomycetes</taxon>
        <taxon>Kitasatosporales</taxon>
        <taxon>Streptomycetaceae</taxon>
        <taxon>Streptomyces</taxon>
    </lineage>
</organism>